<accession>A0A0A5GQ14</accession>
<keyword evidence="4" id="KW-1185">Reference proteome</keyword>
<dbReference type="SMART" id="SM01061">
    <property type="entry name" value="CAT_RBD"/>
    <property type="match status" value="1"/>
</dbReference>
<dbReference type="PANTHER" id="PTHR30185:SF16">
    <property type="entry name" value="PROTEIN GLCT"/>
    <property type="match status" value="1"/>
</dbReference>
<dbReference type="Gene3D" id="1.20.58.1950">
    <property type="match status" value="1"/>
</dbReference>
<keyword evidence="1" id="KW-0677">Repeat</keyword>
<dbReference type="NCBIfam" id="NF047357">
    <property type="entry name" value="antiterm_GlcT"/>
    <property type="match status" value="1"/>
</dbReference>
<dbReference type="SUPFAM" id="SSF50151">
    <property type="entry name" value="SacY-like RNA-binding domain"/>
    <property type="match status" value="1"/>
</dbReference>
<protein>
    <submittedName>
        <fullName evidence="3">PtsGHI operon antiterminator</fullName>
    </submittedName>
</protein>
<gene>
    <name evidence="3" type="ORF">N781_02385</name>
</gene>
<dbReference type="Gene3D" id="2.30.24.10">
    <property type="entry name" value="CAT RNA-binding domain"/>
    <property type="match status" value="1"/>
</dbReference>
<comment type="caution">
    <text evidence="3">The sequence shown here is derived from an EMBL/GenBank/DDBJ whole genome shotgun (WGS) entry which is preliminary data.</text>
</comment>
<evidence type="ECO:0000256" key="1">
    <source>
        <dbReference type="ARBA" id="ARBA00022737"/>
    </source>
</evidence>
<dbReference type="GO" id="GO:0003723">
    <property type="term" value="F:RNA binding"/>
    <property type="evidence" value="ECO:0007669"/>
    <property type="project" value="InterPro"/>
</dbReference>
<dbReference type="PROSITE" id="PS51372">
    <property type="entry name" value="PRD_2"/>
    <property type="match status" value="2"/>
</dbReference>
<evidence type="ECO:0000313" key="4">
    <source>
        <dbReference type="Proteomes" id="UP000030528"/>
    </source>
</evidence>
<sequence>MGETVAVKRVLNNNVVIAEDGNQSEIILIGKGIGFGKKPGSELTSNSAEKTFVLQDERSQEKYKQLLPFLDEEFVYLMNHLVAFIEDEMGQALNEHIHIALTDHIAFAIKRVQEGLEFSNPFLYELSSLYPKEYEVAAKIVEKIEEQQGVTLPEGEVGFIAIHIHSAITDKDVTEVNRHSKLIQELIVLIEQHLDITFDRKSIEYHRLLQHLRRTIDRVLNGEKVEKAEKLDNLLKMEYPVCYNLAWKLIKVMQQTLRKPIGDAEAIYLTIHLQRLQKQS</sequence>
<dbReference type="Pfam" id="PF03123">
    <property type="entry name" value="CAT_RBD"/>
    <property type="match status" value="1"/>
</dbReference>
<dbReference type="eggNOG" id="COG3711">
    <property type="taxonomic scope" value="Bacteria"/>
</dbReference>
<dbReference type="Proteomes" id="UP000030528">
    <property type="component" value="Unassembled WGS sequence"/>
</dbReference>
<name>A0A0A5GQ14_9BACI</name>
<organism evidence="3 4">
    <name type="scientific">Pontibacillus halophilus JSM 076056 = DSM 19796</name>
    <dbReference type="NCBI Taxonomy" id="1385510"/>
    <lineage>
        <taxon>Bacteria</taxon>
        <taxon>Bacillati</taxon>
        <taxon>Bacillota</taxon>
        <taxon>Bacilli</taxon>
        <taxon>Bacillales</taxon>
        <taxon>Bacillaceae</taxon>
        <taxon>Pontibacillus</taxon>
    </lineage>
</organism>
<dbReference type="PANTHER" id="PTHR30185">
    <property type="entry name" value="CRYPTIC BETA-GLUCOSIDE BGL OPERON ANTITERMINATOR"/>
    <property type="match status" value="1"/>
</dbReference>
<dbReference type="GO" id="GO:0006355">
    <property type="term" value="P:regulation of DNA-templated transcription"/>
    <property type="evidence" value="ECO:0007669"/>
    <property type="project" value="InterPro"/>
</dbReference>
<dbReference type="STRING" id="1385510.GCA_000425205_00004"/>
<feature type="domain" description="PRD" evidence="2">
    <location>
        <begin position="175"/>
        <end position="280"/>
    </location>
</feature>
<dbReference type="InterPro" id="IPR036634">
    <property type="entry name" value="PRD_sf"/>
</dbReference>
<dbReference type="Pfam" id="PF00874">
    <property type="entry name" value="PRD"/>
    <property type="match status" value="2"/>
</dbReference>
<evidence type="ECO:0000259" key="2">
    <source>
        <dbReference type="PROSITE" id="PS51372"/>
    </source>
</evidence>
<dbReference type="Gene3D" id="1.10.1790.10">
    <property type="entry name" value="PRD domain"/>
    <property type="match status" value="1"/>
</dbReference>
<feature type="domain" description="PRD" evidence="2">
    <location>
        <begin position="69"/>
        <end position="174"/>
    </location>
</feature>
<reference evidence="3 4" key="1">
    <citation type="submission" date="2013-08" db="EMBL/GenBank/DDBJ databases">
        <authorList>
            <person name="Huang J."/>
            <person name="Wang G."/>
        </authorList>
    </citation>
    <scope>NUCLEOTIDE SEQUENCE [LARGE SCALE GENOMIC DNA]</scope>
    <source>
        <strain evidence="3 4">JSM 076056</strain>
    </source>
</reference>
<dbReference type="EMBL" id="AVPE01000001">
    <property type="protein sequence ID" value="KGX94034.1"/>
    <property type="molecule type" value="Genomic_DNA"/>
</dbReference>
<dbReference type="RefSeq" id="WP_026798844.1">
    <property type="nucleotide sequence ID" value="NZ_AULI01000001.1"/>
</dbReference>
<dbReference type="InterPro" id="IPR004341">
    <property type="entry name" value="CAT_RNA-bd_dom"/>
</dbReference>
<dbReference type="Gene3D" id="1.20.890.100">
    <property type="match status" value="1"/>
</dbReference>
<proteinExistence type="predicted"/>
<dbReference type="InterPro" id="IPR050661">
    <property type="entry name" value="BglG_antiterminators"/>
</dbReference>
<dbReference type="OrthoDB" id="9813552at2"/>
<dbReference type="SUPFAM" id="SSF63520">
    <property type="entry name" value="PTS-regulatory domain, PRD"/>
    <property type="match status" value="2"/>
</dbReference>
<dbReference type="InterPro" id="IPR011608">
    <property type="entry name" value="PRD"/>
</dbReference>
<dbReference type="AlphaFoldDB" id="A0A0A5GQ14"/>
<evidence type="ECO:0000313" key="3">
    <source>
        <dbReference type="EMBL" id="KGX94034.1"/>
    </source>
</evidence>
<dbReference type="InterPro" id="IPR036650">
    <property type="entry name" value="CAT_RNA-bd_dom_sf"/>
</dbReference>